<reference evidence="2" key="1">
    <citation type="submission" date="2006-10" db="EMBL/GenBank/DDBJ databases">
        <authorList>
            <person name="Amadeo P."/>
            <person name="Zhao Q."/>
            <person name="Wortman J."/>
            <person name="Fraser-Liggett C."/>
            <person name="Carlton J."/>
        </authorList>
    </citation>
    <scope>NUCLEOTIDE SEQUENCE</scope>
    <source>
        <strain evidence="2">G3</strain>
    </source>
</reference>
<evidence type="ECO:0000313" key="2">
    <source>
        <dbReference type="EMBL" id="EAY01581.1"/>
    </source>
</evidence>
<feature type="region of interest" description="Disordered" evidence="1">
    <location>
        <begin position="464"/>
        <end position="519"/>
    </location>
</feature>
<dbReference type="InParanoid" id="A2F0K1"/>
<sequence>MIPALDERAAEWWNSLVGWSKVYVGMPNECPPCESIVFAFSLISPPFVFATQCCKDKTSTWEMIRDIIASILPNETIPPIDPFNPFLNNLFEIKDKLAIDTEQKMILMLEKYVNLRNPSFLLWSFPESIPDQSIYFSAISTMIKNQVPFMKKYLYGQGYADQFFDRFLPLIDSQHINISSSVIDMLCSLLTEKIYSFSNLSDVVSHFLEQLWKAIVSPNMSLSVCAWRAVILMLNLGKDCFSATEFLQTIDSLIKVTINIPSLRYLTCQYLVKVDIPRFSYLTLVRQLLYIETTSVDSFDIVTMLINAGVFLKYQQLMQILFTIALQDSIWSRAAISCLSTILNQKLSASDTQWFLSAVRSILTYVGVIAGSKGNAEQCDAIIDCLGMITDTKVDWVVRAISKPYTALIVTKTLKKHHSDIPLDKAVDYSIMRDIEIAASRPNVRIVLNNIMDTTVIPEQIERSKSSLLSNGKTSRTPRPQIAKPPTKNHAKKSTANAFKSTVKTALPRSRSFPLKQKI</sequence>
<keyword evidence="3" id="KW-1185">Reference proteome</keyword>
<dbReference type="EMBL" id="DS113563">
    <property type="protein sequence ID" value="EAY01581.1"/>
    <property type="molecule type" value="Genomic_DNA"/>
</dbReference>
<dbReference type="AlphaFoldDB" id="A2F0K1"/>
<dbReference type="Proteomes" id="UP000001542">
    <property type="component" value="Unassembled WGS sequence"/>
</dbReference>
<proteinExistence type="predicted"/>
<gene>
    <name evidence="2" type="ORF">TVAG_025790</name>
</gene>
<dbReference type="KEGG" id="tva:4759407"/>
<evidence type="ECO:0000313" key="3">
    <source>
        <dbReference type="Proteomes" id="UP000001542"/>
    </source>
</evidence>
<dbReference type="VEuPathDB" id="TrichDB:TVAG_025790"/>
<feature type="compositionally biased region" description="Polar residues" evidence="1">
    <location>
        <begin position="494"/>
        <end position="504"/>
    </location>
</feature>
<evidence type="ECO:0000256" key="1">
    <source>
        <dbReference type="SAM" id="MobiDB-lite"/>
    </source>
</evidence>
<feature type="compositionally biased region" description="Polar residues" evidence="1">
    <location>
        <begin position="466"/>
        <end position="478"/>
    </location>
</feature>
<protein>
    <submittedName>
        <fullName evidence="2">Uncharacterized protein</fullName>
    </submittedName>
</protein>
<accession>A2F0K1</accession>
<dbReference type="VEuPathDB" id="TrichDB:TVAGG3_0328720"/>
<reference evidence="2" key="2">
    <citation type="journal article" date="2007" name="Science">
        <title>Draft genome sequence of the sexually transmitted pathogen Trichomonas vaginalis.</title>
        <authorList>
            <person name="Carlton J.M."/>
            <person name="Hirt R.P."/>
            <person name="Silva J.C."/>
            <person name="Delcher A.L."/>
            <person name="Schatz M."/>
            <person name="Zhao Q."/>
            <person name="Wortman J.R."/>
            <person name="Bidwell S.L."/>
            <person name="Alsmark U.C.M."/>
            <person name="Besteiro S."/>
            <person name="Sicheritz-Ponten T."/>
            <person name="Noel C.J."/>
            <person name="Dacks J.B."/>
            <person name="Foster P.G."/>
            <person name="Simillion C."/>
            <person name="Van de Peer Y."/>
            <person name="Miranda-Saavedra D."/>
            <person name="Barton G.J."/>
            <person name="Westrop G.D."/>
            <person name="Mueller S."/>
            <person name="Dessi D."/>
            <person name="Fiori P.L."/>
            <person name="Ren Q."/>
            <person name="Paulsen I."/>
            <person name="Zhang H."/>
            <person name="Bastida-Corcuera F.D."/>
            <person name="Simoes-Barbosa A."/>
            <person name="Brown M.T."/>
            <person name="Hayes R.D."/>
            <person name="Mukherjee M."/>
            <person name="Okumura C.Y."/>
            <person name="Schneider R."/>
            <person name="Smith A.J."/>
            <person name="Vanacova S."/>
            <person name="Villalvazo M."/>
            <person name="Haas B.J."/>
            <person name="Pertea M."/>
            <person name="Feldblyum T.V."/>
            <person name="Utterback T.R."/>
            <person name="Shu C.L."/>
            <person name="Osoegawa K."/>
            <person name="de Jong P.J."/>
            <person name="Hrdy I."/>
            <person name="Horvathova L."/>
            <person name="Zubacova Z."/>
            <person name="Dolezal P."/>
            <person name="Malik S.B."/>
            <person name="Logsdon J.M. Jr."/>
            <person name="Henze K."/>
            <person name="Gupta A."/>
            <person name="Wang C.C."/>
            <person name="Dunne R.L."/>
            <person name="Upcroft J.A."/>
            <person name="Upcroft P."/>
            <person name="White O."/>
            <person name="Salzberg S.L."/>
            <person name="Tang P."/>
            <person name="Chiu C.-H."/>
            <person name="Lee Y.-S."/>
            <person name="Embley T.M."/>
            <person name="Coombs G.H."/>
            <person name="Mottram J.C."/>
            <person name="Tachezy J."/>
            <person name="Fraser-Liggett C.M."/>
            <person name="Johnson P.J."/>
        </authorList>
    </citation>
    <scope>NUCLEOTIDE SEQUENCE [LARGE SCALE GENOMIC DNA]</scope>
    <source>
        <strain evidence="2">G3</strain>
    </source>
</reference>
<name>A2F0K1_TRIV3</name>
<dbReference type="RefSeq" id="XP_001314222.1">
    <property type="nucleotide sequence ID" value="XM_001314208.1"/>
</dbReference>
<organism evidence="2 3">
    <name type="scientific">Trichomonas vaginalis (strain ATCC PRA-98 / G3)</name>
    <dbReference type="NCBI Taxonomy" id="412133"/>
    <lineage>
        <taxon>Eukaryota</taxon>
        <taxon>Metamonada</taxon>
        <taxon>Parabasalia</taxon>
        <taxon>Trichomonadida</taxon>
        <taxon>Trichomonadidae</taxon>
        <taxon>Trichomonas</taxon>
    </lineage>
</organism>